<dbReference type="OrthoDB" id="2635811at2759"/>
<dbReference type="HOGENOM" id="CLU_200854_1_0_1"/>
<name>A0A0D0DV29_9AGAM</name>
<proteinExistence type="predicted"/>
<dbReference type="EMBL" id="KN824893">
    <property type="protein sequence ID" value="KIK98423.1"/>
    <property type="molecule type" value="Genomic_DNA"/>
</dbReference>
<protein>
    <recommendedName>
        <fullName evidence="1">DUF8040 domain-containing protein</fullName>
    </recommendedName>
</protein>
<dbReference type="InParanoid" id="A0A0D0DV29"/>
<dbReference type="Proteomes" id="UP000054538">
    <property type="component" value="Unassembled WGS sequence"/>
</dbReference>
<accession>A0A0D0DV29</accession>
<sequence length="51" mass="5942">MSMEEQLAIFLYMCVTGLSSCHVAKRFQCSPDAITKYFKVILFFFASDLFY</sequence>
<evidence type="ECO:0000313" key="2">
    <source>
        <dbReference type="EMBL" id="KIK98423.1"/>
    </source>
</evidence>
<reference evidence="2 3" key="1">
    <citation type="submission" date="2014-04" db="EMBL/GenBank/DDBJ databases">
        <authorList>
            <consortium name="DOE Joint Genome Institute"/>
            <person name="Kuo A."/>
            <person name="Kohler A."/>
            <person name="Jargeat P."/>
            <person name="Nagy L.G."/>
            <person name="Floudas D."/>
            <person name="Copeland A."/>
            <person name="Barry K.W."/>
            <person name="Cichocki N."/>
            <person name="Veneault-Fourrey C."/>
            <person name="LaButti K."/>
            <person name="Lindquist E.A."/>
            <person name="Lipzen A."/>
            <person name="Lundell T."/>
            <person name="Morin E."/>
            <person name="Murat C."/>
            <person name="Sun H."/>
            <person name="Tunlid A."/>
            <person name="Henrissat B."/>
            <person name="Grigoriev I.V."/>
            <person name="Hibbett D.S."/>
            <person name="Martin F."/>
            <person name="Nordberg H.P."/>
            <person name="Cantor M.N."/>
            <person name="Hua S.X."/>
        </authorList>
    </citation>
    <scope>NUCLEOTIDE SEQUENCE [LARGE SCALE GENOMIC DNA]</scope>
    <source>
        <strain evidence="2 3">Ve08.2h10</strain>
    </source>
</reference>
<keyword evidence="3" id="KW-1185">Reference proteome</keyword>
<gene>
    <name evidence="2" type="ORF">PAXRUDRAFT_134231</name>
</gene>
<reference evidence="3" key="2">
    <citation type="submission" date="2015-01" db="EMBL/GenBank/DDBJ databases">
        <title>Evolutionary Origins and Diversification of the Mycorrhizal Mutualists.</title>
        <authorList>
            <consortium name="DOE Joint Genome Institute"/>
            <consortium name="Mycorrhizal Genomics Consortium"/>
            <person name="Kohler A."/>
            <person name="Kuo A."/>
            <person name="Nagy L.G."/>
            <person name="Floudas D."/>
            <person name="Copeland A."/>
            <person name="Barry K.W."/>
            <person name="Cichocki N."/>
            <person name="Veneault-Fourrey C."/>
            <person name="LaButti K."/>
            <person name="Lindquist E.A."/>
            <person name="Lipzen A."/>
            <person name="Lundell T."/>
            <person name="Morin E."/>
            <person name="Murat C."/>
            <person name="Riley R."/>
            <person name="Ohm R."/>
            <person name="Sun H."/>
            <person name="Tunlid A."/>
            <person name="Henrissat B."/>
            <person name="Grigoriev I.V."/>
            <person name="Hibbett D.S."/>
            <person name="Martin F."/>
        </authorList>
    </citation>
    <scope>NUCLEOTIDE SEQUENCE [LARGE SCALE GENOMIC DNA]</scope>
    <source>
        <strain evidence="3">Ve08.2h10</strain>
    </source>
</reference>
<evidence type="ECO:0000259" key="1">
    <source>
        <dbReference type="Pfam" id="PF26138"/>
    </source>
</evidence>
<dbReference type="InterPro" id="IPR058353">
    <property type="entry name" value="DUF8040"/>
</dbReference>
<feature type="domain" description="DUF8040" evidence="1">
    <location>
        <begin position="1"/>
        <end position="43"/>
    </location>
</feature>
<dbReference type="AlphaFoldDB" id="A0A0D0DV29"/>
<dbReference type="Pfam" id="PF26138">
    <property type="entry name" value="DUF8040"/>
    <property type="match status" value="1"/>
</dbReference>
<organism evidence="2 3">
    <name type="scientific">Paxillus rubicundulus Ve08.2h10</name>
    <dbReference type="NCBI Taxonomy" id="930991"/>
    <lineage>
        <taxon>Eukaryota</taxon>
        <taxon>Fungi</taxon>
        <taxon>Dikarya</taxon>
        <taxon>Basidiomycota</taxon>
        <taxon>Agaricomycotina</taxon>
        <taxon>Agaricomycetes</taxon>
        <taxon>Agaricomycetidae</taxon>
        <taxon>Boletales</taxon>
        <taxon>Paxilineae</taxon>
        <taxon>Paxillaceae</taxon>
        <taxon>Paxillus</taxon>
    </lineage>
</organism>
<evidence type="ECO:0000313" key="3">
    <source>
        <dbReference type="Proteomes" id="UP000054538"/>
    </source>
</evidence>